<keyword evidence="2" id="KW-1185">Reference proteome</keyword>
<name>A0A1H2X238_9GAMM</name>
<protein>
    <recommendedName>
        <fullName evidence="3">PPM-type phosphatase domain-containing protein</fullName>
    </recommendedName>
</protein>
<dbReference type="AlphaFoldDB" id="A0A1H2X238"/>
<sequence>MSSSFSHSMKNSFRFRIIEEVADPLGEENADYIAASSNCILWMDGAAPMGALKKTKYPNDASWFVRRFSECFMSQVDEWGCARDLIHKIQVDTGNEYSSFPQLSYGDELEIPFACVGVARLVNNLLEISNAGDCTLLYEDEKGEISCFGYNSVKALDALVLEQYSGYRKEGLSHSEAFKLIAPKIVENRGLRNKMFGYDVVEPSVNTSVSLERLLIPARHGMKMLAMSDGFYRAVDTYGIFSEKEIFEVSFNYGVSYILNRIREVENSDKEADQFPRIKLKDDASAVAFVIEEI</sequence>
<gene>
    <name evidence="1" type="ORF">SAMN05443545_10373</name>
</gene>
<accession>A0A1H2X238</accession>
<evidence type="ECO:0000313" key="1">
    <source>
        <dbReference type="EMBL" id="SDW86554.1"/>
    </source>
</evidence>
<reference evidence="1 2" key="1">
    <citation type="submission" date="2016-10" db="EMBL/GenBank/DDBJ databases">
        <authorList>
            <person name="de Groot N.N."/>
        </authorList>
    </citation>
    <scope>NUCLEOTIDE SEQUENCE [LARGE SCALE GENOMIC DNA]</scope>
    <source>
        <strain evidence="1 2">DSM 19219</strain>
    </source>
</reference>
<proteinExistence type="predicted"/>
<organism evidence="1 2">
    <name type="scientific">Aidingimonas halophila</name>
    <dbReference type="NCBI Taxonomy" id="574349"/>
    <lineage>
        <taxon>Bacteria</taxon>
        <taxon>Pseudomonadati</taxon>
        <taxon>Pseudomonadota</taxon>
        <taxon>Gammaproteobacteria</taxon>
        <taxon>Oceanospirillales</taxon>
        <taxon>Halomonadaceae</taxon>
        <taxon>Aidingimonas</taxon>
    </lineage>
</organism>
<dbReference type="STRING" id="574349.SAMN05443545_10373"/>
<dbReference type="Proteomes" id="UP000198500">
    <property type="component" value="Unassembled WGS sequence"/>
</dbReference>
<dbReference type="OrthoDB" id="1755431at2"/>
<dbReference type="EMBL" id="FNNI01000003">
    <property type="protein sequence ID" value="SDW86554.1"/>
    <property type="molecule type" value="Genomic_DNA"/>
</dbReference>
<evidence type="ECO:0008006" key="3">
    <source>
        <dbReference type="Google" id="ProtNLM"/>
    </source>
</evidence>
<evidence type="ECO:0000313" key="2">
    <source>
        <dbReference type="Proteomes" id="UP000198500"/>
    </source>
</evidence>
<dbReference type="RefSeq" id="WP_092568671.1">
    <property type="nucleotide sequence ID" value="NZ_BMXH01000004.1"/>
</dbReference>